<accession>A0ABU2BIN2</accession>
<sequence>MITATALTKNYGTKRAVDGISFTVQPGKVTGFLGPNGAGKSTTMRMIVGLDRPTFGSVSVNGRRYAEHHAPLREVGALLEAKSVHRSRSARTHLRALAATHSIPNTRVDEVIELTGLGSVATKKVGGFSLGMGQRLGIAVALLGDPQTLILDEPVNGLDPEGVLWVRNLARHQAAQGKTVFISSHLMSEMALTADHLIVIGRGRILADAPIEQIIDGANVPTCKVKTDSAEDLMNALAAQDVHLTRVDAQTIQVVGLDGRAIATRAMELQILLHELTPIQQSLEAAYMALTQDEVEYHSHLGNELAAATTGKQDQP</sequence>
<dbReference type="SMART" id="SM00382">
    <property type="entry name" value="AAA"/>
    <property type="match status" value="1"/>
</dbReference>
<name>A0ABU2BIN2_9MICC</name>
<comment type="similarity">
    <text evidence="1">Belongs to the ABC transporter superfamily.</text>
</comment>
<dbReference type="PROSITE" id="PS50893">
    <property type="entry name" value="ABC_TRANSPORTER_2"/>
    <property type="match status" value="1"/>
</dbReference>
<dbReference type="RefSeq" id="WP_302263654.1">
    <property type="nucleotide sequence ID" value="NZ_BAAAWO010000001.1"/>
</dbReference>
<comment type="caution">
    <text evidence="6">The sequence shown here is derived from an EMBL/GenBank/DDBJ whole genome shotgun (WGS) entry which is preliminary data.</text>
</comment>
<evidence type="ECO:0000256" key="2">
    <source>
        <dbReference type="ARBA" id="ARBA00022448"/>
    </source>
</evidence>
<dbReference type="PANTHER" id="PTHR43335">
    <property type="entry name" value="ABC TRANSPORTER, ATP-BINDING PROTEIN"/>
    <property type="match status" value="1"/>
</dbReference>
<evidence type="ECO:0000256" key="4">
    <source>
        <dbReference type="ARBA" id="ARBA00022840"/>
    </source>
</evidence>
<dbReference type="Proteomes" id="UP001183817">
    <property type="component" value="Unassembled WGS sequence"/>
</dbReference>
<evidence type="ECO:0000256" key="1">
    <source>
        <dbReference type="ARBA" id="ARBA00005417"/>
    </source>
</evidence>
<dbReference type="InterPro" id="IPR003593">
    <property type="entry name" value="AAA+_ATPase"/>
</dbReference>
<reference evidence="6 7" key="1">
    <citation type="submission" date="2023-07" db="EMBL/GenBank/DDBJ databases">
        <title>Sequencing the genomes of 1000 actinobacteria strains.</title>
        <authorList>
            <person name="Klenk H.-P."/>
        </authorList>
    </citation>
    <scope>NUCLEOTIDE SEQUENCE [LARGE SCALE GENOMIC DNA]</scope>
    <source>
        <strain evidence="6 7">DSM 20167</strain>
    </source>
</reference>
<dbReference type="InterPro" id="IPR027417">
    <property type="entry name" value="P-loop_NTPase"/>
</dbReference>
<evidence type="ECO:0000313" key="6">
    <source>
        <dbReference type="EMBL" id="MDR7358505.1"/>
    </source>
</evidence>
<evidence type="ECO:0000313" key="7">
    <source>
        <dbReference type="Proteomes" id="UP001183817"/>
    </source>
</evidence>
<protein>
    <submittedName>
        <fullName evidence="6">ABC-2 type transport system ATP-binding protein</fullName>
    </submittedName>
</protein>
<dbReference type="SUPFAM" id="SSF52540">
    <property type="entry name" value="P-loop containing nucleoside triphosphate hydrolases"/>
    <property type="match status" value="1"/>
</dbReference>
<dbReference type="InterPro" id="IPR003439">
    <property type="entry name" value="ABC_transporter-like_ATP-bd"/>
</dbReference>
<organism evidence="6 7">
    <name type="scientific">Paeniglutamicibacter sulfureus</name>
    <dbReference type="NCBI Taxonomy" id="43666"/>
    <lineage>
        <taxon>Bacteria</taxon>
        <taxon>Bacillati</taxon>
        <taxon>Actinomycetota</taxon>
        <taxon>Actinomycetes</taxon>
        <taxon>Micrococcales</taxon>
        <taxon>Micrococcaceae</taxon>
        <taxon>Paeniglutamicibacter</taxon>
    </lineage>
</organism>
<dbReference type="GO" id="GO:0005524">
    <property type="term" value="F:ATP binding"/>
    <property type="evidence" value="ECO:0007669"/>
    <property type="project" value="UniProtKB-KW"/>
</dbReference>
<keyword evidence="3" id="KW-0547">Nucleotide-binding</keyword>
<feature type="domain" description="ABC transporter" evidence="5">
    <location>
        <begin position="2"/>
        <end position="227"/>
    </location>
</feature>
<evidence type="ECO:0000256" key="3">
    <source>
        <dbReference type="ARBA" id="ARBA00022741"/>
    </source>
</evidence>
<keyword evidence="7" id="KW-1185">Reference proteome</keyword>
<dbReference type="Pfam" id="PF00005">
    <property type="entry name" value="ABC_tran"/>
    <property type="match status" value="1"/>
</dbReference>
<dbReference type="EMBL" id="JAVDYI010000001">
    <property type="protein sequence ID" value="MDR7358505.1"/>
    <property type="molecule type" value="Genomic_DNA"/>
</dbReference>
<keyword evidence="4 6" id="KW-0067">ATP-binding</keyword>
<proteinExistence type="inferred from homology"/>
<dbReference type="PANTHER" id="PTHR43335:SF4">
    <property type="entry name" value="ABC TRANSPORTER, ATP-BINDING PROTEIN"/>
    <property type="match status" value="1"/>
</dbReference>
<dbReference type="Gene3D" id="3.40.50.300">
    <property type="entry name" value="P-loop containing nucleotide triphosphate hydrolases"/>
    <property type="match status" value="1"/>
</dbReference>
<evidence type="ECO:0000259" key="5">
    <source>
        <dbReference type="PROSITE" id="PS50893"/>
    </source>
</evidence>
<keyword evidence="2" id="KW-0813">Transport</keyword>
<gene>
    <name evidence="6" type="ORF">J2S64_002196</name>
</gene>